<organism evidence="2">
    <name type="scientific">Strongyloides ratti</name>
    <name type="common">Parasitic roundworm</name>
    <dbReference type="NCBI Taxonomy" id="34506"/>
    <lineage>
        <taxon>Eukaryota</taxon>
        <taxon>Metazoa</taxon>
        <taxon>Ecdysozoa</taxon>
        <taxon>Nematoda</taxon>
        <taxon>Chromadorea</taxon>
        <taxon>Rhabditida</taxon>
        <taxon>Tylenchina</taxon>
        <taxon>Panagrolaimomorpha</taxon>
        <taxon>Strongyloidoidea</taxon>
        <taxon>Strongyloididae</taxon>
        <taxon>Strongyloides</taxon>
    </lineage>
</organism>
<reference evidence="2" key="1">
    <citation type="submission" date="2014-09" db="EMBL/GenBank/DDBJ databases">
        <authorList>
            <person name="Aslett A.Martin."/>
        </authorList>
    </citation>
    <scope>NUCLEOTIDE SEQUENCE</scope>
    <source>
        <strain evidence="2">ED321 Heterogonic</strain>
    </source>
</reference>
<dbReference type="Pfam" id="PF12762">
    <property type="entry name" value="DDE_Tnp_IS1595"/>
    <property type="match status" value="1"/>
</dbReference>
<dbReference type="PANTHER" id="PTHR47163">
    <property type="entry name" value="DDE_TNP_IS1595 DOMAIN-CONTAINING PROTEIN"/>
    <property type="match status" value="1"/>
</dbReference>
<dbReference type="RefSeq" id="XP_024498771.1">
    <property type="nucleotide sequence ID" value="XM_024647475.1"/>
</dbReference>
<dbReference type="Proteomes" id="UP000035682">
    <property type="component" value="Unplaced"/>
</dbReference>
<dbReference type="OMA" id="YEMIEIS"/>
<evidence type="ECO:0000313" key="5">
    <source>
        <dbReference type="WormBase" id="SRAE_X000130700"/>
    </source>
</evidence>
<dbReference type="WBParaSite" id="SRAE_X000130700.1">
    <property type="protein sequence ID" value="SRAE_X000130700.1"/>
    <property type="gene ID" value="WBGene00266874"/>
</dbReference>
<dbReference type="CTD" id="36384368"/>
<name>A0A090KUK8_STRRB</name>
<accession>A0A090KUK8</accession>
<dbReference type="SMART" id="SM01126">
    <property type="entry name" value="DDE_Tnp_IS1595"/>
    <property type="match status" value="1"/>
</dbReference>
<dbReference type="InterPro" id="IPR053164">
    <property type="entry name" value="IS1016-like_transposase"/>
</dbReference>
<dbReference type="GeneID" id="36384368"/>
<gene>
    <name evidence="2 4 5" type="ORF">SRAE_X000130700</name>
</gene>
<evidence type="ECO:0000313" key="2">
    <source>
        <dbReference type="EMBL" id="CEF59560.1"/>
    </source>
</evidence>
<dbReference type="AlphaFoldDB" id="A0A090KUK8"/>
<protein>
    <submittedName>
        <fullName evidence="2 4">Transposase, ISXO2-like domain-containing protein</fullName>
    </submittedName>
</protein>
<dbReference type="EMBL" id="LN609396">
    <property type="protein sequence ID" value="CEF59560.1"/>
    <property type="molecule type" value="Genomic_DNA"/>
</dbReference>
<evidence type="ECO:0000313" key="3">
    <source>
        <dbReference type="Proteomes" id="UP000035682"/>
    </source>
</evidence>
<dbReference type="OrthoDB" id="5809873at2759"/>
<dbReference type="PANTHER" id="PTHR47163:SF2">
    <property type="entry name" value="SI:DKEY-17M8.2"/>
    <property type="match status" value="1"/>
</dbReference>
<dbReference type="InterPro" id="IPR024445">
    <property type="entry name" value="Tnp_ISXO2-like"/>
</dbReference>
<sequence>MASIPSKDSLKNIFFDEKAALKFLQDEKKIKKEMDCSACKSLTTFRKAKLLFRCTKKSCGKSISAKNKTFFAGQCFPLRKILHMAYLWLWKNPVNSIKGQCEVSSATVCSFLGYFRLHVVDALETEECVIGGEDIVVELSETKMDKRKYNKRHLVNEVWVVGGVEKTEERSVFAVSLEKRDSETLLDVIKKHIKPGSIIHTDRWRGYEGIKEKLGFKYYTVNHSVSFKDSETGIHTNTIEGT</sequence>
<dbReference type="WormBase" id="SRAE_X000130700">
    <property type="protein sequence ID" value="SRP01355"/>
    <property type="gene ID" value="WBGene00266874"/>
</dbReference>
<proteinExistence type="predicted"/>
<keyword evidence="3" id="KW-1185">Reference proteome</keyword>
<evidence type="ECO:0000259" key="1">
    <source>
        <dbReference type="SMART" id="SM01126"/>
    </source>
</evidence>
<feature type="domain" description="ISXO2-like transposase" evidence="1">
    <location>
        <begin position="129"/>
        <end position="241"/>
    </location>
</feature>
<evidence type="ECO:0000313" key="4">
    <source>
        <dbReference type="WBParaSite" id="SRAE_X000130700.1"/>
    </source>
</evidence>
<reference evidence="4" key="3">
    <citation type="submission" date="2020-12" db="UniProtKB">
        <authorList>
            <consortium name="WormBaseParasite"/>
        </authorList>
    </citation>
    <scope>IDENTIFICATION</scope>
</reference>
<reference evidence="3" key="2">
    <citation type="submission" date="2014-09" db="EMBL/GenBank/DDBJ databases">
        <authorList>
            <person name="Martin A.A."/>
        </authorList>
    </citation>
    <scope>NUCLEOTIDE SEQUENCE</scope>
    <source>
        <strain evidence="3">ED321</strain>
    </source>
</reference>